<dbReference type="AlphaFoldDB" id="A0A0E9VDN8"/>
<reference evidence="1" key="2">
    <citation type="journal article" date="2015" name="Fish Shellfish Immunol.">
        <title>Early steps in the European eel (Anguilla anguilla)-Vibrio vulnificus interaction in the gills: Role of the RtxA13 toxin.</title>
        <authorList>
            <person name="Callol A."/>
            <person name="Pajuelo D."/>
            <person name="Ebbesson L."/>
            <person name="Teles M."/>
            <person name="MacKenzie S."/>
            <person name="Amaro C."/>
        </authorList>
    </citation>
    <scope>NUCLEOTIDE SEQUENCE</scope>
</reference>
<sequence length="48" mass="5160">MWLAADQESLAPANVTEPQAAIPATVKQVIRNFASCADRQLPASSMEM</sequence>
<protein>
    <submittedName>
        <fullName evidence="1">Uncharacterized protein</fullName>
    </submittedName>
</protein>
<evidence type="ECO:0000313" key="1">
    <source>
        <dbReference type="EMBL" id="JAH76177.1"/>
    </source>
</evidence>
<reference evidence="1" key="1">
    <citation type="submission" date="2014-11" db="EMBL/GenBank/DDBJ databases">
        <authorList>
            <person name="Amaro Gonzalez C."/>
        </authorList>
    </citation>
    <scope>NUCLEOTIDE SEQUENCE</scope>
</reference>
<name>A0A0E9VDN8_ANGAN</name>
<organism evidence="1">
    <name type="scientific">Anguilla anguilla</name>
    <name type="common">European freshwater eel</name>
    <name type="synonym">Muraena anguilla</name>
    <dbReference type="NCBI Taxonomy" id="7936"/>
    <lineage>
        <taxon>Eukaryota</taxon>
        <taxon>Metazoa</taxon>
        <taxon>Chordata</taxon>
        <taxon>Craniata</taxon>
        <taxon>Vertebrata</taxon>
        <taxon>Euteleostomi</taxon>
        <taxon>Actinopterygii</taxon>
        <taxon>Neopterygii</taxon>
        <taxon>Teleostei</taxon>
        <taxon>Anguilliformes</taxon>
        <taxon>Anguillidae</taxon>
        <taxon>Anguilla</taxon>
    </lineage>
</organism>
<accession>A0A0E9VDN8</accession>
<dbReference type="EMBL" id="GBXM01032400">
    <property type="protein sequence ID" value="JAH76177.1"/>
    <property type="molecule type" value="Transcribed_RNA"/>
</dbReference>
<proteinExistence type="predicted"/>